<dbReference type="CDD" id="cd14798">
    <property type="entry name" value="RX-CC_like"/>
    <property type="match status" value="1"/>
</dbReference>
<dbReference type="Gene3D" id="1.10.8.430">
    <property type="entry name" value="Helical domain of apoptotic protease-activating factors"/>
    <property type="match status" value="1"/>
</dbReference>
<keyword evidence="3" id="KW-0611">Plant defense</keyword>
<dbReference type="Gene3D" id="1.20.5.4130">
    <property type="match status" value="1"/>
</dbReference>
<dbReference type="FunFam" id="1.10.8.430:FF:000003">
    <property type="entry name" value="Probable disease resistance protein At5g66910"/>
    <property type="match status" value="1"/>
</dbReference>
<accession>G7I9Y8</accession>
<evidence type="ECO:0000313" key="8">
    <source>
        <dbReference type="EMBL" id="AES59249.1"/>
    </source>
</evidence>
<reference evidence="8 11" key="1">
    <citation type="journal article" date="2011" name="Nature">
        <title>The Medicago genome provides insight into the evolution of rhizobial symbioses.</title>
        <authorList>
            <person name="Young N.D."/>
            <person name="Debelle F."/>
            <person name="Oldroyd G.E."/>
            <person name="Geurts R."/>
            <person name="Cannon S.B."/>
            <person name="Udvardi M.K."/>
            <person name="Benedito V.A."/>
            <person name="Mayer K.F."/>
            <person name="Gouzy J."/>
            <person name="Schoof H."/>
            <person name="Van de Peer Y."/>
            <person name="Proost S."/>
            <person name="Cook D.R."/>
            <person name="Meyers B.C."/>
            <person name="Spannagl M."/>
            <person name="Cheung F."/>
            <person name="De Mita S."/>
            <person name="Krishnakumar V."/>
            <person name="Gundlach H."/>
            <person name="Zhou S."/>
            <person name="Mudge J."/>
            <person name="Bharti A.K."/>
            <person name="Murray J.D."/>
            <person name="Naoumkina M.A."/>
            <person name="Rosen B."/>
            <person name="Silverstein K.A."/>
            <person name="Tang H."/>
            <person name="Rombauts S."/>
            <person name="Zhao P.X."/>
            <person name="Zhou P."/>
            <person name="Barbe V."/>
            <person name="Bardou P."/>
            <person name="Bechner M."/>
            <person name="Bellec A."/>
            <person name="Berger A."/>
            <person name="Berges H."/>
            <person name="Bidwell S."/>
            <person name="Bisseling T."/>
            <person name="Choisne N."/>
            <person name="Couloux A."/>
            <person name="Denny R."/>
            <person name="Deshpande S."/>
            <person name="Dai X."/>
            <person name="Doyle J.J."/>
            <person name="Dudez A.M."/>
            <person name="Farmer A.D."/>
            <person name="Fouteau S."/>
            <person name="Franken C."/>
            <person name="Gibelin C."/>
            <person name="Gish J."/>
            <person name="Goldstein S."/>
            <person name="Gonzalez A.J."/>
            <person name="Green P.J."/>
            <person name="Hallab A."/>
            <person name="Hartog M."/>
            <person name="Hua A."/>
            <person name="Humphray S.J."/>
            <person name="Jeong D.H."/>
            <person name="Jing Y."/>
            <person name="Jocker A."/>
            <person name="Kenton S.M."/>
            <person name="Kim D.J."/>
            <person name="Klee K."/>
            <person name="Lai H."/>
            <person name="Lang C."/>
            <person name="Lin S."/>
            <person name="Macmil S.L."/>
            <person name="Magdelenat G."/>
            <person name="Matthews L."/>
            <person name="McCorrison J."/>
            <person name="Monaghan E.L."/>
            <person name="Mun J.H."/>
            <person name="Najar F.Z."/>
            <person name="Nicholson C."/>
            <person name="Noirot C."/>
            <person name="O'Bleness M."/>
            <person name="Paule C.R."/>
            <person name="Poulain J."/>
            <person name="Prion F."/>
            <person name="Qin B."/>
            <person name="Qu C."/>
            <person name="Retzel E.F."/>
            <person name="Riddle C."/>
            <person name="Sallet E."/>
            <person name="Samain S."/>
            <person name="Samson N."/>
            <person name="Sanders I."/>
            <person name="Saurat O."/>
            <person name="Scarpelli C."/>
            <person name="Schiex T."/>
            <person name="Segurens B."/>
            <person name="Severin A.J."/>
            <person name="Sherrier D.J."/>
            <person name="Shi R."/>
            <person name="Sims S."/>
            <person name="Singer S.R."/>
            <person name="Sinharoy S."/>
            <person name="Sterck L."/>
            <person name="Viollet A."/>
            <person name="Wang B.B."/>
            <person name="Wang K."/>
            <person name="Wang M."/>
            <person name="Wang X."/>
            <person name="Warfsmann J."/>
            <person name="Weissenbach J."/>
            <person name="White D.D."/>
            <person name="White J.D."/>
            <person name="Wiley G.B."/>
            <person name="Wincker P."/>
            <person name="Xing Y."/>
            <person name="Yang L."/>
            <person name="Yao Z."/>
            <person name="Ying F."/>
            <person name="Zhai J."/>
            <person name="Zhou L."/>
            <person name="Zuber A."/>
            <person name="Denarie J."/>
            <person name="Dixon R.A."/>
            <person name="May G.D."/>
            <person name="Schwartz D.C."/>
            <person name="Rogers J."/>
            <person name="Quetier F."/>
            <person name="Town C.D."/>
            <person name="Roe B.A."/>
        </authorList>
    </citation>
    <scope>NUCLEOTIDE SEQUENCE [LARGE SCALE GENOMIC DNA]</scope>
    <source>
        <strain evidence="8">A17</strain>
        <strain evidence="10 11">cv. Jemalong A17</strain>
    </source>
</reference>
<dbReference type="InterPro" id="IPR055414">
    <property type="entry name" value="LRR_R13L4/SHOC2-like"/>
</dbReference>
<dbReference type="OrthoDB" id="598235at2759"/>
<reference evidence="9" key="4">
    <citation type="journal article" date="2018" name="Nat. Plants">
        <title>Whole-genome landscape of Medicago truncatula symbiotic genes.</title>
        <authorList>
            <person name="Pecrix Y."/>
            <person name="Gamas P."/>
            <person name="Carrere S."/>
        </authorList>
    </citation>
    <scope>NUCLEOTIDE SEQUENCE</scope>
    <source>
        <tissue evidence="9">Leaves</tissue>
    </source>
</reference>
<reference evidence="10" key="3">
    <citation type="submission" date="2015-04" db="UniProtKB">
        <authorList>
            <consortium name="EnsemblPlants"/>
        </authorList>
    </citation>
    <scope>IDENTIFICATION</scope>
    <source>
        <strain evidence="10">cv. Jemalong A17</strain>
    </source>
</reference>
<proteinExistence type="predicted"/>
<dbReference type="Proteomes" id="UP000265566">
    <property type="component" value="Chromosome 1"/>
</dbReference>
<dbReference type="KEGG" id="mtr:11417863"/>
<dbReference type="Pfam" id="PF00931">
    <property type="entry name" value="NB-ARC"/>
    <property type="match status" value="1"/>
</dbReference>
<dbReference type="InterPro" id="IPR002182">
    <property type="entry name" value="NB-ARC"/>
</dbReference>
<feature type="domain" description="Disease resistance N-terminal" evidence="5">
    <location>
        <begin position="6"/>
        <end position="92"/>
    </location>
</feature>
<dbReference type="EnsemblPlants" id="AES59249">
    <property type="protein sequence ID" value="AES59249"/>
    <property type="gene ID" value="MTR_1g016210"/>
</dbReference>
<dbReference type="Pfam" id="PF18052">
    <property type="entry name" value="Rx_N"/>
    <property type="match status" value="1"/>
</dbReference>
<protein>
    <submittedName>
        <fullName evidence="8">Disease resistance protein (CC-NBS-LRR class) family protein</fullName>
    </submittedName>
    <submittedName>
        <fullName evidence="9">Putative P-loop containing nucleoside triphosphate hydrolase, leucine-rich repeat domain, L</fullName>
    </submittedName>
</protein>
<dbReference type="GO" id="GO:0016787">
    <property type="term" value="F:hydrolase activity"/>
    <property type="evidence" value="ECO:0007669"/>
    <property type="project" value="UniProtKB-KW"/>
</dbReference>
<feature type="domain" description="Disease resistance R13L4/SHOC-2-like LRR" evidence="7">
    <location>
        <begin position="566"/>
        <end position="896"/>
    </location>
</feature>
<dbReference type="GO" id="GO:0051707">
    <property type="term" value="P:response to other organism"/>
    <property type="evidence" value="ECO:0007669"/>
    <property type="project" value="UniProtKB-ARBA"/>
</dbReference>
<gene>
    <name evidence="10" type="primary">11417863</name>
    <name evidence="8" type="ordered locus">MTR_1g016210</name>
    <name evidence="9" type="ORF">MtrunA17_Chr1g0151481</name>
</gene>
<evidence type="ECO:0000259" key="5">
    <source>
        <dbReference type="Pfam" id="PF18052"/>
    </source>
</evidence>
<keyword evidence="2" id="KW-0547">Nucleotide-binding</keyword>
<dbReference type="AlphaFoldDB" id="G7I9Y8"/>
<dbReference type="GO" id="GO:0006952">
    <property type="term" value="P:defense response"/>
    <property type="evidence" value="ECO:0007669"/>
    <property type="project" value="UniProtKB-KW"/>
</dbReference>
<dbReference type="Gene3D" id="3.80.10.10">
    <property type="entry name" value="Ribonuclease Inhibitor"/>
    <property type="match status" value="1"/>
</dbReference>
<dbReference type="FunFam" id="1.10.10.10:FF:000322">
    <property type="entry name" value="Probable disease resistance protein At1g63360"/>
    <property type="match status" value="1"/>
</dbReference>
<keyword evidence="11" id="KW-1185">Reference proteome</keyword>
<dbReference type="GO" id="GO:0043531">
    <property type="term" value="F:ADP binding"/>
    <property type="evidence" value="ECO:0007669"/>
    <property type="project" value="InterPro"/>
</dbReference>
<dbReference type="STRING" id="3880.G7I9Y8"/>
<dbReference type="PANTHER" id="PTHR23155:SF1052">
    <property type="entry name" value="DISEASE RESISTANCE PROTEIN RPM1"/>
    <property type="match status" value="1"/>
</dbReference>
<evidence type="ECO:0000313" key="10">
    <source>
        <dbReference type="EnsemblPlants" id="AES59249"/>
    </source>
</evidence>
<name>G7I9Y8_MEDTR</name>
<keyword evidence="9" id="KW-0378">Hydrolase</keyword>
<dbReference type="Pfam" id="PF23559">
    <property type="entry name" value="WHD_DRP"/>
    <property type="match status" value="1"/>
</dbReference>
<dbReference type="InterPro" id="IPR027417">
    <property type="entry name" value="P-loop_NTPase"/>
</dbReference>
<dbReference type="PaxDb" id="3880-AES59249"/>
<dbReference type="InterPro" id="IPR042197">
    <property type="entry name" value="Apaf_helical"/>
</dbReference>
<keyword evidence="1" id="KW-0677">Repeat</keyword>
<dbReference type="Pfam" id="PF23598">
    <property type="entry name" value="LRR_14"/>
    <property type="match status" value="1"/>
</dbReference>
<dbReference type="InterPro" id="IPR041118">
    <property type="entry name" value="Rx_N"/>
</dbReference>
<evidence type="ECO:0000256" key="1">
    <source>
        <dbReference type="ARBA" id="ARBA00022737"/>
    </source>
</evidence>
<dbReference type="SUPFAM" id="SSF52058">
    <property type="entry name" value="L domain-like"/>
    <property type="match status" value="1"/>
</dbReference>
<feature type="domain" description="Disease resistance protein winged helix" evidence="6">
    <location>
        <begin position="447"/>
        <end position="518"/>
    </location>
</feature>
<evidence type="ECO:0000259" key="6">
    <source>
        <dbReference type="Pfam" id="PF23559"/>
    </source>
</evidence>
<reference evidence="8 11" key="2">
    <citation type="journal article" date="2014" name="BMC Genomics">
        <title>An improved genome release (version Mt4.0) for the model legume Medicago truncatula.</title>
        <authorList>
            <person name="Tang H."/>
            <person name="Krishnakumar V."/>
            <person name="Bidwell S."/>
            <person name="Rosen B."/>
            <person name="Chan A."/>
            <person name="Zhou S."/>
            <person name="Gentzbittel L."/>
            <person name="Childs K.L."/>
            <person name="Yandell M."/>
            <person name="Gundlach H."/>
            <person name="Mayer K.F."/>
            <person name="Schwartz D.C."/>
            <person name="Town C.D."/>
        </authorList>
    </citation>
    <scope>GENOME REANNOTATION</scope>
    <source>
        <strain evidence="10 11">cv. Jemalong A17</strain>
    </source>
</reference>
<dbReference type="PRINTS" id="PR00364">
    <property type="entry name" value="DISEASERSIST"/>
</dbReference>
<dbReference type="FunFam" id="3.40.50.300:FF:001091">
    <property type="entry name" value="Probable disease resistance protein At1g61300"/>
    <property type="match status" value="1"/>
</dbReference>
<dbReference type="InterPro" id="IPR032675">
    <property type="entry name" value="LRR_dom_sf"/>
</dbReference>
<dbReference type="EMBL" id="CM001217">
    <property type="protein sequence ID" value="AES59249.1"/>
    <property type="molecule type" value="Genomic_DNA"/>
</dbReference>
<dbReference type="PANTHER" id="PTHR23155">
    <property type="entry name" value="DISEASE RESISTANCE PROTEIN RP"/>
    <property type="match status" value="1"/>
</dbReference>
<organism evidence="8 11">
    <name type="scientific">Medicago truncatula</name>
    <name type="common">Barrel medic</name>
    <name type="synonym">Medicago tribuloides</name>
    <dbReference type="NCBI Taxonomy" id="3880"/>
    <lineage>
        <taxon>Eukaryota</taxon>
        <taxon>Viridiplantae</taxon>
        <taxon>Streptophyta</taxon>
        <taxon>Embryophyta</taxon>
        <taxon>Tracheophyta</taxon>
        <taxon>Spermatophyta</taxon>
        <taxon>Magnoliopsida</taxon>
        <taxon>eudicotyledons</taxon>
        <taxon>Gunneridae</taxon>
        <taxon>Pentapetalae</taxon>
        <taxon>rosids</taxon>
        <taxon>fabids</taxon>
        <taxon>Fabales</taxon>
        <taxon>Fabaceae</taxon>
        <taxon>Papilionoideae</taxon>
        <taxon>50 kb inversion clade</taxon>
        <taxon>NPAAA clade</taxon>
        <taxon>Hologalegina</taxon>
        <taxon>IRL clade</taxon>
        <taxon>Trifolieae</taxon>
        <taxon>Medicago</taxon>
    </lineage>
</organism>
<dbReference type="Gene3D" id="3.40.50.300">
    <property type="entry name" value="P-loop containing nucleotide triphosphate hydrolases"/>
    <property type="match status" value="1"/>
</dbReference>
<evidence type="ECO:0000313" key="9">
    <source>
        <dbReference type="EMBL" id="RHN77132.1"/>
    </source>
</evidence>
<evidence type="ECO:0000259" key="7">
    <source>
        <dbReference type="Pfam" id="PF23598"/>
    </source>
</evidence>
<dbReference type="EMBL" id="PSQE01000001">
    <property type="protein sequence ID" value="RHN77132.1"/>
    <property type="molecule type" value="Genomic_DNA"/>
</dbReference>
<dbReference type="SUPFAM" id="SSF52540">
    <property type="entry name" value="P-loop containing nucleoside triphosphate hydrolases"/>
    <property type="match status" value="1"/>
</dbReference>
<dbReference type="InterPro" id="IPR044974">
    <property type="entry name" value="Disease_R_plants"/>
</dbReference>
<dbReference type="eggNOG" id="KOG4658">
    <property type="taxonomic scope" value="Eukaryota"/>
</dbReference>
<dbReference type="Gene3D" id="1.10.10.10">
    <property type="entry name" value="Winged helix-like DNA-binding domain superfamily/Winged helix DNA-binding domain"/>
    <property type="match status" value="1"/>
</dbReference>
<dbReference type="OMA" id="LDVANYC"/>
<evidence type="ECO:0000256" key="2">
    <source>
        <dbReference type="ARBA" id="ARBA00022741"/>
    </source>
</evidence>
<evidence type="ECO:0000256" key="3">
    <source>
        <dbReference type="ARBA" id="ARBA00022821"/>
    </source>
</evidence>
<dbReference type="InterPro" id="IPR058922">
    <property type="entry name" value="WHD_DRP"/>
</dbReference>
<sequence>MAETAVWFVLRQVYQLLKDETRLLKHVRRDFEDVKNELEFVRAFLKDADKRATSDEVSIQIWVKQLRELSFHIEDVIDAYIMDVAHHHHHDHHDGFIGKLHNVVGLMKWKTLKPRHRVACEIQEIKLTIHGIKERSERYNFQRSEQRGSSIVEDCVMVKWRDPDRLASLFVEEGEIVGFEKPRDEIVDWLVDEEERTRSVISVVGMGGLGKTTLAKNVFDNQQLKGYFDCRAFLVVSQSYSVEALLRSMMMQFSEETKEPLPQGINTMDKTSLINFARSYLKNKRYVVYFDDVWKVDFWDEIQLATPDNKLGSRIMITTRNLDVANYCRKDSVVQVHKLQPLSPNKSWELICNKAFRFGFSGNCPPELEDMSKEIVQKCEGLPLAIVAIGGLLSTKDKTVSEWKKLCQNLSSELDRNPHLANITRILGMSYDDLPHYLKSCVLYFGIYPEDYSIRSSRLIRQWIAEGFVKHEVGKSLEEVGEEYLTELIHRSLVHVSRVHYDGKATSCRIHDLLREMIMRKMKDLSFCHVMDEDGHEQISDAMIIRRLAINTSSKNVLRSIENFPIRSLYIFDALIKLSDYFGSRFFAKSKLLKVLDLEGTWLDYIPDDLGNMFHLKYLSLRYTNVKNLPKSIGKLHNLETLDLKGTLIHDLPIEINKLTKLRHLLVYNRRAHLRISGESGVRIIQGVGSMTVLQKLYHVEVDHGGLELIAELKKLKQLRKLGLKNVKREYGNALCESIEEMKCLESLHISAINENEVIDLQFISSLPQLRQLHLFGRLEKLPNWVPRLEQLVRLSIRFSKLKDDPLKLLKDLPNLLRLAIVCDAYDGEMLHFQVGFKKLNKLYLVQLNNLNSILIDNGTLPALKLIEMVSIPKLSEIPSDFHLLKSLETLRLVNMPYEFNQSIDPNGGPKNWVIEHVKMVTVVEKVGSNSVEFSYRTIRHPRST</sequence>
<dbReference type="InterPro" id="IPR036388">
    <property type="entry name" value="WH-like_DNA-bd_sf"/>
</dbReference>
<dbReference type="Gramene" id="rna556">
    <property type="protein sequence ID" value="RHN77132.1"/>
    <property type="gene ID" value="gene556"/>
</dbReference>
<dbReference type="InterPro" id="IPR038005">
    <property type="entry name" value="RX-like_CC"/>
</dbReference>
<dbReference type="Proteomes" id="UP000002051">
    <property type="component" value="Unassembled WGS sequence"/>
</dbReference>
<evidence type="ECO:0000313" key="11">
    <source>
        <dbReference type="Proteomes" id="UP000002051"/>
    </source>
</evidence>
<feature type="domain" description="NB-ARC" evidence="4">
    <location>
        <begin position="180"/>
        <end position="357"/>
    </location>
</feature>
<evidence type="ECO:0000259" key="4">
    <source>
        <dbReference type="Pfam" id="PF00931"/>
    </source>
</evidence>
<dbReference type="HOGENOM" id="CLU_000837_25_4_1"/>